<keyword evidence="3" id="KW-1185">Reference proteome</keyword>
<name>A0A2S4VR91_9BASI</name>
<dbReference type="AlphaFoldDB" id="A0A2S4VR91"/>
<accession>A0A2S4VR91</accession>
<dbReference type="EMBL" id="PKSL01000034">
    <property type="protein sequence ID" value="POW12047.1"/>
    <property type="molecule type" value="Genomic_DNA"/>
</dbReference>
<evidence type="ECO:0000256" key="1">
    <source>
        <dbReference type="SAM" id="Phobius"/>
    </source>
</evidence>
<organism evidence="2 3">
    <name type="scientific">Puccinia striiformis</name>
    <dbReference type="NCBI Taxonomy" id="27350"/>
    <lineage>
        <taxon>Eukaryota</taxon>
        <taxon>Fungi</taxon>
        <taxon>Dikarya</taxon>
        <taxon>Basidiomycota</taxon>
        <taxon>Pucciniomycotina</taxon>
        <taxon>Pucciniomycetes</taxon>
        <taxon>Pucciniales</taxon>
        <taxon>Pucciniaceae</taxon>
        <taxon>Puccinia</taxon>
    </lineage>
</organism>
<sequence length="75" mass="8418">MNIPTFLNHISPNLLNSTPIPRPKPPTRPLIPINLISNPLGLSYDNDVLHRNVFLFYTLMLPIVVFLVLSQPSGD</sequence>
<comment type="caution">
    <text evidence="2">The sequence shown here is derived from an EMBL/GenBank/DDBJ whole genome shotgun (WGS) entry which is preliminary data.</text>
</comment>
<evidence type="ECO:0000313" key="2">
    <source>
        <dbReference type="EMBL" id="POW12047.1"/>
    </source>
</evidence>
<dbReference type="VEuPathDB" id="FungiDB:PSTT_04822"/>
<reference evidence="2" key="1">
    <citation type="submission" date="2017-12" db="EMBL/GenBank/DDBJ databases">
        <title>Gene loss provides genomic basis for host adaptation in cereal stripe rust fungi.</title>
        <authorList>
            <person name="Xia C."/>
        </authorList>
    </citation>
    <scope>NUCLEOTIDE SEQUENCE [LARGE SCALE GENOMIC DNA]</scope>
    <source>
        <strain evidence="2">93-210</strain>
    </source>
</reference>
<protein>
    <submittedName>
        <fullName evidence="2">Uncharacterized protein</fullName>
    </submittedName>
</protein>
<keyword evidence="1" id="KW-0812">Transmembrane</keyword>
<feature type="transmembrane region" description="Helical" evidence="1">
    <location>
        <begin position="48"/>
        <end position="69"/>
    </location>
</feature>
<evidence type="ECO:0000313" key="3">
    <source>
        <dbReference type="Proteomes" id="UP000239156"/>
    </source>
</evidence>
<keyword evidence="1" id="KW-1133">Transmembrane helix</keyword>
<dbReference type="Proteomes" id="UP000239156">
    <property type="component" value="Unassembled WGS sequence"/>
</dbReference>
<gene>
    <name evidence="2" type="ORF">PSTT_04822</name>
</gene>
<proteinExistence type="predicted"/>
<keyword evidence="1" id="KW-0472">Membrane</keyword>